<dbReference type="RefSeq" id="WP_378934418.1">
    <property type="nucleotide sequence ID" value="NZ_JBHLVO010000009.1"/>
</dbReference>
<comment type="caution">
    <text evidence="3">The sequence shown here is derived from an EMBL/GenBank/DDBJ whole genome shotgun (WGS) entry which is preliminary data.</text>
</comment>
<reference evidence="3 4" key="1">
    <citation type="submission" date="2024-09" db="EMBL/GenBank/DDBJ databases">
        <authorList>
            <person name="Sun Q."/>
            <person name="Mori K."/>
        </authorList>
    </citation>
    <scope>NUCLEOTIDE SEQUENCE [LARGE SCALE GENOMIC DNA]</scope>
    <source>
        <strain evidence="3 4">CCM 7228</strain>
    </source>
</reference>
<keyword evidence="4" id="KW-1185">Reference proteome</keyword>
<evidence type="ECO:0000259" key="2">
    <source>
        <dbReference type="SMART" id="SM00496"/>
    </source>
</evidence>
<accession>A0ABV6GF22</accession>
<feature type="domain" description="Nuclease associated modular" evidence="2">
    <location>
        <begin position="32"/>
        <end position="48"/>
    </location>
</feature>
<dbReference type="Gene3D" id="1.10.10.60">
    <property type="entry name" value="Homeodomain-like"/>
    <property type="match status" value="1"/>
</dbReference>
<name>A0ABV6GF22_9BACI</name>
<proteinExistence type="predicted"/>
<sequence length="119" mass="13690">MKKTSKGEKISAAMKGRKLTEEHKEKLSKAKLGKARAESTKEKIKKTLLGQKIDTLKQDHPLILKTHNSRSHLTAENVKEIRDLYTNAKSNSIRKLAKEFNVSRHTIHSIVTYRTWNQL</sequence>
<evidence type="ECO:0000256" key="1">
    <source>
        <dbReference type="SAM" id="MobiDB-lite"/>
    </source>
</evidence>
<feature type="domain" description="Nuclease associated modular" evidence="2">
    <location>
        <begin position="15"/>
        <end position="31"/>
    </location>
</feature>
<dbReference type="EMBL" id="JBHLVO010000009">
    <property type="protein sequence ID" value="MFC0272270.1"/>
    <property type="molecule type" value="Genomic_DNA"/>
</dbReference>
<feature type="compositionally biased region" description="Basic and acidic residues" evidence="1">
    <location>
        <begin position="18"/>
        <end position="28"/>
    </location>
</feature>
<evidence type="ECO:0000313" key="4">
    <source>
        <dbReference type="Proteomes" id="UP001589854"/>
    </source>
</evidence>
<evidence type="ECO:0000313" key="3">
    <source>
        <dbReference type="EMBL" id="MFC0272270.1"/>
    </source>
</evidence>
<dbReference type="InterPro" id="IPR003611">
    <property type="entry name" value="NUMOD3"/>
</dbReference>
<dbReference type="Pfam" id="PF12824">
    <property type="entry name" value="MRP-L20"/>
    <property type="match status" value="1"/>
</dbReference>
<feature type="region of interest" description="Disordered" evidence="1">
    <location>
        <begin position="1"/>
        <end position="43"/>
    </location>
</feature>
<protein>
    <submittedName>
        <fullName evidence="3">Helix-turn-helix domain-containing protein</fullName>
    </submittedName>
</protein>
<gene>
    <name evidence="3" type="ORF">ACFFIX_12570</name>
</gene>
<dbReference type="SMART" id="SM00496">
    <property type="entry name" value="IENR2"/>
    <property type="match status" value="2"/>
</dbReference>
<organism evidence="3 4">
    <name type="scientific">Metabacillus herbersteinensis</name>
    <dbReference type="NCBI Taxonomy" id="283816"/>
    <lineage>
        <taxon>Bacteria</taxon>
        <taxon>Bacillati</taxon>
        <taxon>Bacillota</taxon>
        <taxon>Bacilli</taxon>
        <taxon>Bacillales</taxon>
        <taxon>Bacillaceae</taxon>
        <taxon>Metabacillus</taxon>
    </lineage>
</organism>
<dbReference type="Proteomes" id="UP001589854">
    <property type="component" value="Unassembled WGS sequence"/>
</dbReference>